<feature type="region of interest" description="Disordered" evidence="1">
    <location>
        <begin position="84"/>
        <end position="139"/>
    </location>
</feature>
<proteinExistence type="predicted"/>
<sequence length="248" mass="29115">MPHEYISSRRYSSGFVDTDPRRRSRRSRAFDCCLPLAPRAKPKYEERDYDYLPTHGVYVMKDPRSRDPEDCQCTCCPHSYAGARRASQDETTSRNDSGRNTYDTRYRSYVPSKRQSWKKSSRDEDTLYSPAEPEYATDKHDRLAEPRWATSSTSIAVVNDTYGSVRRRHGSYWRLGLSPNQTVRQILADLISDPKRYKVIVHWDDGQKETLTERIPMSELREFGHYLEVVLREQKRVRFAPLPSRRHG</sequence>
<evidence type="ECO:0000256" key="1">
    <source>
        <dbReference type="SAM" id="MobiDB-lite"/>
    </source>
</evidence>
<feature type="region of interest" description="Disordered" evidence="1">
    <location>
        <begin position="1"/>
        <end position="24"/>
    </location>
</feature>
<comment type="caution">
    <text evidence="2">The sequence shown here is derived from an EMBL/GenBank/DDBJ whole genome shotgun (WGS) entry which is preliminary data.</text>
</comment>
<accession>A0A9P7ZKB0</accession>
<keyword evidence="3" id="KW-1185">Reference proteome</keyword>
<dbReference type="Proteomes" id="UP000887229">
    <property type="component" value="Unassembled WGS sequence"/>
</dbReference>
<dbReference type="RefSeq" id="XP_046117627.1">
    <property type="nucleotide sequence ID" value="XM_046257515.1"/>
</dbReference>
<dbReference type="EMBL" id="MU251256">
    <property type="protein sequence ID" value="KAG9253703.1"/>
    <property type="molecule type" value="Genomic_DNA"/>
</dbReference>
<dbReference type="AlphaFoldDB" id="A0A9P7ZKB0"/>
<organism evidence="2 3">
    <name type="scientific">Emericellopsis atlantica</name>
    <dbReference type="NCBI Taxonomy" id="2614577"/>
    <lineage>
        <taxon>Eukaryota</taxon>
        <taxon>Fungi</taxon>
        <taxon>Dikarya</taxon>
        <taxon>Ascomycota</taxon>
        <taxon>Pezizomycotina</taxon>
        <taxon>Sordariomycetes</taxon>
        <taxon>Hypocreomycetidae</taxon>
        <taxon>Hypocreales</taxon>
        <taxon>Bionectriaceae</taxon>
        <taxon>Emericellopsis</taxon>
    </lineage>
</organism>
<evidence type="ECO:0000313" key="3">
    <source>
        <dbReference type="Proteomes" id="UP000887229"/>
    </source>
</evidence>
<protein>
    <submittedName>
        <fullName evidence="2">Uncharacterized protein</fullName>
    </submittedName>
</protein>
<gene>
    <name evidence="2" type="ORF">F5Z01DRAFT_123927</name>
</gene>
<reference evidence="2" key="1">
    <citation type="journal article" date="2021" name="IMA Fungus">
        <title>Genomic characterization of three marine fungi, including Emericellopsis atlantica sp. nov. with signatures of a generalist lifestyle and marine biomass degradation.</title>
        <authorList>
            <person name="Hagestad O.C."/>
            <person name="Hou L."/>
            <person name="Andersen J.H."/>
            <person name="Hansen E.H."/>
            <person name="Altermark B."/>
            <person name="Li C."/>
            <person name="Kuhnert E."/>
            <person name="Cox R.J."/>
            <person name="Crous P.W."/>
            <person name="Spatafora J.W."/>
            <person name="Lail K."/>
            <person name="Amirebrahimi M."/>
            <person name="Lipzen A."/>
            <person name="Pangilinan J."/>
            <person name="Andreopoulos W."/>
            <person name="Hayes R.D."/>
            <person name="Ng V."/>
            <person name="Grigoriev I.V."/>
            <person name="Jackson S.A."/>
            <person name="Sutton T.D.S."/>
            <person name="Dobson A.D.W."/>
            <person name="Rama T."/>
        </authorList>
    </citation>
    <scope>NUCLEOTIDE SEQUENCE</scope>
    <source>
        <strain evidence="2">TS7</strain>
    </source>
</reference>
<name>A0A9P7ZKB0_9HYPO</name>
<dbReference type="OrthoDB" id="5090487at2759"/>
<dbReference type="GeneID" id="70288418"/>
<feature type="compositionally biased region" description="Basic and acidic residues" evidence="1">
    <location>
        <begin position="86"/>
        <end position="106"/>
    </location>
</feature>
<evidence type="ECO:0000313" key="2">
    <source>
        <dbReference type="EMBL" id="KAG9253703.1"/>
    </source>
</evidence>